<keyword evidence="2" id="KW-0732">Signal</keyword>
<evidence type="ECO:0000313" key="3">
    <source>
        <dbReference type="EMBL" id="PXY81547.1"/>
    </source>
</evidence>
<dbReference type="EMBL" id="QGLL01000009">
    <property type="protein sequence ID" value="PXY81547.1"/>
    <property type="molecule type" value="Genomic_DNA"/>
</dbReference>
<name>A0A318M059_9BIFI</name>
<proteinExistence type="predicted"/>
<accession>A0A318M059</accession>
<evidence type="ECO:0000313" key="4">
    <source>
        <dbReference type="Proteomes" id="UP000247744"/>
    </source>
</evidence>
<feature type="region of interest" description="Disordered" evidence="1">
    <location>
        <begin position="526"/>
        <end position="545"/>
    </location>
</feature>
<dbReference type="AlphaFoldDB" id="A0A318M059"/>
<dbReference type="Proteomes" id="UP000247744">
    <property type="component" value="Unassembled WGS sequence"/>
</dbReference>
<dbReference type="Gene3D" id="2.130.10.30">
    <property type="entry name" value="Regulator of chromosome condensation 1/beta-lactamase-inhibitor protein II"/>
    <property type="match status" value="2"/>
</dbReference>
<evidence type="ECO:0008006" key="5">
    <source>
        <dbReference type="Google" id="ProtNLM"/>
    </source>
</evidence>
<reference evidence="3 4" key="1">
    <citation type="submission" date="2018-05" db="EMBL/GenBank/DDBJ databases">
        <title>Reference genomes for bee gut microbiota database.</title>
        <authorList>
            <person name="Ellegaard K.M."/>
        </authorList>
    </citation>
    <scope>NUCLEOTIDE SEQUENCE [LARGE SCALE GENOMIC DNA]</scope>
    <source>
        <strain evidence="3 4">ESL0200</strain>
    </source>
</reference>
<feature type="compositionally biased region" description="Polar residues" evidence="1">
    <location>
        <begin position="758"/>
        <end position="770"/>
    </location>
</feature>
<comment type="caution">
    <text evidence="3">The sequence shown here is derived from an EMBL/GenBank/DDBJ whole genome shotgun (WGS) entry which is preliminary data.</text>
</comment>
<dbReference type="PANTHER" id="PTHR45982">
    <property type="entry name" value="REGULATOR OF CHROMOSOME CONDENSATION"/>
    <property type="match status" value="1"/>
</dbReference>
<dbReference type="InterPro" id="IPR051553">
    <property type="entry name" value="Ran_GTPase-activating"/>
</dbReference>
<dbReference type="PANTHER" id="PTHR45982:SF1">
    <property type="entry name" value="REGULATOR OF CHROMOSOME CONDENSATION"/>
    <property type="match status" value="1"/>
</dbReference>
<organism evidence="3 4">
    <name type="scientific">Bifidobacterium asteroides</name>
    <dbReference type="NCBI Taxonomy" id="1684"/>
    <lineage>
        <taxon>Bacteria</taxon>
        <taxon>Bacillati</taxon>
        <taxon>Actinomycetota</taxon>
        <taxon>Actinomycetes</taxon>
        <taxon>Bifidobacteriales</taxon>
        <taxon>Bifidobacteriaceae</taxon>
        <taxon>Bifidobacterium</taxon>
    </lineage>
</organism>
<sequence>MNSTFRVHESHRFWSRVVKLAVTVVTLAMAAFAGVTHADAAYVSKNPVIVTTPSSSFGSSAGVKGTYALDDTVALDKAGNVWMWGYYSGGQKLTDTGMNGSWTINGKWQKYGAQVRTGDNSPLNNYHKPDIVRGIGCVKRVAGSAYALMAVDCYGNVYGWGDNDQKGQTFPTNAIITSQPGYEKTTSYHTGGVYGVYKDQTAAPEGIPNHVNQKNPNESPATWKPIDGPAAPVGTYPGGNNTSKVIDVAGTEYGFAYLKDDGTVWTVGKHEYGERGVGKHNGSNRDEWSRTRKRGWPVENHDDAKNLNDDNYGVALSPIQVVFPNNEKIVDLFPGYESYYAVTDQQKVYFWGRNFTGGGALTTAQLDAASSNDLTKPCVSLGGSEQQYYCYAPVEVPYLDNVIKNNGGYVKGMGGYACGALLTKNGKLWTWGGAENRKGMVEAADGDMDNNHWRVEPKVLNAPDMDGNMVTGENVVDFNMEYYAGNFVKSDGTVWGWGRRNEGGVESSSRSKITWAVPFNEKSSPGLIWTPDEDPQHRKAVSVGGNKDSASLNLEDGSIYSWGDNMGGTATGGLSGFNDGSAKDGNICLPGIVDDRDPNNVLSCVSPLTDDGNGKRYNVKTPTTSMGGTPRFVWPAYFVPLVQNVGKYMTVSRNAYPFEGKAVHKGDTIEYEVLIHNDRTSFENPTVTIKDTWGPNAKLQGSVSAVYTKPDTDASKPLDISDQFTLDGDGTGVTSKPLALYPRNTLTLKFSVKVTGEPGSQVTGKTTLLDGNSAEVDSDTTSNPIV</sequence>
<feature type="region of interest" description="Disordered" evidence="1">
    <location>
        <begin position="758"/>
        <end position="786"/>
    </location>
</feature>
<dbReference type="InterPro" id="IPR009091">
    <property type="entry name" value="RCC1/BLIP-II"/>
</dbReference>
<evidence type="ECO:0000256" key="2">
    <source>
        <dbReference type="SAM" id="SignalP"/>
    </source>
</evidence>
<feature type="chain" id="PRO_5039325689" description="DUF11 domain-containing protein" evidence="2">
    <location>
        <begin position="31"/>
        <end position="786"/>
    </location>
</feature>
<feature type="signal peptide" evidence="2">
    <location>
        <begin position="1"/>
        <end position="30"/>
    </location>
</feature>
<dbReference type="SUPFAM" id="SSF50985">
    <property type="entry name" value="RCC1/BLIP-II"/>
    <property type="match status" value="2"/>
</dbReference>
<protein>
    <recommendedName>
        <fullName evidence="5">DUF11 domain-containing protein</fullName>
    </recommendedName>
</protein>
<evidence type="ECO:0000256" key="1">
    <source>
        <dbReference type="SAM" id="MobiDB-lite"/>
    </source>
</evidence>
<gene>
    <name evidence="3" type="ORF">DKK75_07400</name>
</gene>